<dbReference type="Gene3D" id="1.10.10.10">
    <property type="entry name" value="Winged helix-like DNA-binding domain superfamily/Winged helix DNA-binding domain"/>
    <property type="match status" value="1"/>
</dbReference>
<comment type="similarity">
    <text evidence="1">Belongs to the UPF0251 family.</text>
</comment>
<dbReference type="InterPro" id="IPR036388">
    <property type="entry name" value="WH-like_DNA-bd_sf"/>
</dbReference>
<dbReference type="Pfam" id="PF02001">
    <property type="entry name" value="DUF134"/>
    <property type="match status" value="1"/>
</dbReference>
<dbReference type="PANTHER" id="PTHR37478">
    <property type="match status" value="1"/>
</dbReference>
<dbReference type="SUPFAM" id="SSF88659">
    <property type="entry name" value="Sigma3 and sigma4 domains of RNA polymerase sigma factors"/>
    <property type="match status" value="1"/>
</dbReference>
<evidence type="ECO:0000313" key="3">
    <source>
        <dbReference type="Proteomes" id="UP000037237"/>
    </source>
</evidence>
<evidence type="ECO:0000256" key="1">
    <source>
        <dbReference type="ARBA" id="ARBA00009350"/>
    </source>
</evidence>
<name>A0A0M0BMG2_9ARCH</name>
<comment type="caution">
    <text evidence="2">The sequence shown here is derived from an EMBL/GenBank/DDBJ whole genome shotgun (WGS) entry which is preliminary data.</text>
</comment>
<evidence type="ECO:0000313" key="2">
    <source>
        <dbReference type="EMBL" id="KON29614.1"/>
    </source>
</evidence>
<organism evidence="2 3">
    <name type="scientific">miscellaneous Crenarchaeota group-1 archaeon SG8-32-1</name>
    <dbReference type="NCBI Taxonomy" id="1685124"/>
    <lineage>
        <taxon>Archaea</taxon>
        <taxon>Candidatus Bathyarchaeota</taxon>
        <taxon>MCG-1</taxon>
    </lineage>
</organism>
<dbReference type="InterPro" id="IPR013324">
    <property type="entry name" value="RNA_pol_sigma_r3/r4-like"/>
</dbReference>
<dbReference type="PATRIC" id="fig|1685124.3.peg.1171"/>
<accession>A0A0M0BMG2</accession>
<proteinExistence type="inferred from homology"/>
<dbReference type="AlphaFoldDB" id="A0A0M0BMG2"/>
<evidence type="ECO:0008006" key="4">
    <source>
        <dbReference type="Google" id="ProtNLM"/>
    </source>
</evidence>
<dbReference type="Proteomes" id="UP000037237">
    <property type="component" value="Unassembled WGS sequence"/>
</dbReference>
<dbReference type="EMBL" id="LFWU01000150">
    <property type="protein sequence ID" value="KON29614.1"/>
    <property type="molecule type" value="Genomic_DNA"/>
</dbReference>
<protein>
    <recommendedName>
        <fullName evidence="4">DUF134 domain-containing protein</fullName>
    </recommendedName>
</protein>
<dbReference type="PANTHER" id="PTHR37478:SF2">
    <property type="entry name" value="UPF0251 PROTEIN TK0562"/>
    <property type="match status" value="1"/>
</dbReference>
<dbReference type="InterPro" id="IPR002852">
    <property type="entry name" value="UPF0251"/>
</dbReference>
<gene>
    <name evidence="2" type="ORF">AC477_05720</name>
</gene>
<sequence>MPNPSKVERFIPEPKTTSESIIIEPAEVEALRLVDLEGLSQEEAGLEMGVSRGTVWRFLQSARKKVTQALTEGKPLTINNNTEHPK</sequence>
<reference evidence="2 3" key="1">
    <citation type="submission" date="2015-06" db="EMBL/GenBank/DDBJ databases">
        <title>New insights into the roles of widespread benthic archaea in carbon and nitrogen cycling.</title>
        <authorList>
            <person name="Lazar C.S."/>
            <person name="Baker B.J."/>
            <person name="Seitz K.W."/>
            <person name="Hyde A.S."/>
            <person name="Dick G.J."/>
            <person name="Hinrichs K.-U."/>
            <person name="Teske A.P."/>
        </authorList>
    </citation>
    <scope>NUCLEOTIDE SEQUENCE [LARGE SCALE GENOMIC DNA]</scope>
    <source>
        <strain evidence="2">SG8-32-1</strain>
    </source>
</reference>